<evidence type="ECO:0008006" key="4">
    <source>
        <dbReference type="Google" id="ProtNLM"/>
    </source>
</evidence>
<name>A0ABP8YAM2_9MICO</name>
<proteinExistence type="predicted"/>
<feature type="region of interest" description="Disordered" evidence="1">
    <location>
        <begin position="1"/>
        <end position="21"/>
    </location>
</feature>
<dbReference type="RefSeq" id="WP_253872857.1">
    <property type="nucleotide sequence ID" value="NZ_BAABHM010000036.1"/>
</dbReference>
<evidence type="ECO:0000313" key="2">
    <source>
        <dbReference type="EMBL" id="GAA4723691.1"/>
    </source>
</evidence>
<comment type="caution">
    <text evidence="2">The sequence shown here is derived from an EMBL/GenBank/DDBJ whole genome shotgun (WGS) entry which is preliminary data.</text>
</comment>
<protein>
    <recommendedName>
        <fullName evidence="4">ASCH domain-containing protein</fullName>
    </recommendedName>
</protein>
<dbReference type="Gene3D" id="3.40.50.10320">
    <property type="entry name" value="LmbE-like"/>
    <property type="match status" value="1"/>
</dbReference>
<dbReference type="InterPro" id="IPR024078">
    <property type="entry name" value="LmbE-like_dom_sf"/>
</dbReference>
<gene>
    <name evidence="2" type="ORF">GCM10023198_55750</name>
</gene>
<reference evidence="3" key="1">
    <citation type="journal article" date="2019" name="Int. J. Syst. Evol. Microbiol.">
        <title>The Global Catalogue of Microorganisms (GCM) 10K type strain sequencing project: providing services to taxonomists for standard genome sequencing and annotation.</title>
        <authorList>
            <consortium name="The Broad Institute Genomics Platform"/>
            <consortium name="The Broad Institute Genome Sequencing Center for Infectious Disease"/>
            <person name="Wu L."/>
            <person name="Ma J."/>
        </authorList>
    </citation>
    <scope>NUCLEOTIDE SEQUENCE [LARGE SCALE GENOMIC DNA]</scope>
    <source>
        <strain evidence="3">JCM 17975</strain>
    </source>
</reference>
<dbReference type="Proteomes" id="UP001500843">
    <property type="component" value="Unassembled WGS sequence"/>
</dbReference>
<sequence>MRSAERQEIGSSGYRSPDELPITRSGQVVRVRTGGVVGRVVGALRAHATQVQHATELARPDGAVAGWYALSNDVLAPILTVETYLAVEVG</sequence>
<organism evidence="2 3">
    <name type="scientific">Promicromonospora umidemergens</name>
    <dbReference type="NCBI Taxonomy" id="629679"/>
    <lineage>
        <taxon>Bacteria</taxon>
        <taxon>Bacillati</taxon>
        <taxon>Actinomycetota</taxon>
        <taxon>Actinomycetes</taxon>
        <taxon>Micrococcales</taxon>
        <taxon>Promicromonosporaceae</taxon>
        <taxon>Promicromonospora</taxon>
    </lineage>
</organism>
<dbReference type="EMBL" id="BAABHM010000036">
    <property type="protein sequence ID" value="GAA4723691.1"/>
    <property type="molecule type" value="Genomic_DNA"/>
</dbReference>
<evidence type="ECO:0000256" key="1">
    <source>
        <dbReference type="SAM" id="MobiDB-lite"/>
    </source>
</evidence>
<keyword evidence="3" id="KW-1185">Reference proteome</keyword>
<evidence type="ECO:0000313" key="3">
    <source>
        <dbReference type="Proteomes" id="UP001500843"/>
    </source>
</evidence>
<accession>A0ABP8YAM2</accession>